<accession>A0A916JIX3</accession>
<evidence type="ECO:0000259" key="3">
    <source>
        <dbReference type="Pfam" id="PF05569"/>
    </source>
</evidence>
<dbReference type="EMBL" id="CAJRAF010000004">
    <property type="protein sequence ID" value="CAG5017277.1"/>
    <property type="molecule type" value="Genomic_DNA"/>
</dbReference>
<dbReference type="Proteomes" id="UP000680038">
    <property type="component" value="Unassembled WGS sequence"/>
</dbReference>
<dbReference type="PANTHER" id="PTHR34978">
    <property type="entry name" value="POSSIBLE SENSOR-TRANSDUCER PROTEIN BLAR"/>
    <property type="match status" value="1"/>
</dbReference>
<keyword evidence="2" id="KW-0812">Transmembrane</keyword>
<keyword evidence="5" id="KW-1185">Reference proteome</keyword>
<dbReference type="RefSeq" id="WP_215242081.1">
    <property type="nucleotide sequence ID" value="NZ_CAJRAF010000004.1"/>
</dbReference>
<sequence>MYFTFLNQPGYQKFIQAVCLTFLHSIWQGMLLAILTGLVLMFSARSRPVIRYNLFCFLLLLFFGVNGYTFYSLYADATESVSAAQEVPGSAIFPHSQHDILAGYLPQQSFLMEIIQRVMQWCNDHSVWIVSLWLVVFLVKTIQAGTGLVYVNRITRSKTHAADVAWLERLEVLKHKLGISRNIVLLESEIVTVPMVAGFLKPVILLPIALVSHLPVSQVEAILLHELAHIRREDYFINLVQTFSENIFFFNPAVLWLSDLIRQEREHCCDDLAVSQMENKSVLVNALVGFQEYNLTTHQAALAFPGSRMGKTGNHLLTRIKRIIYNNNKSLNAMEKLFVTASLLVSAMLPVAISPSQQSAEPSNVITATIKPITAQLAVDVVPRYLNDTLPKRGVTRYGDKSTYEITREDKHYEIEEINGKITSLTIDGKQIAEDKIETYDKEITPILEDIKIHQKEAEAHRFEAEQRREEAETHRIEAEKFRAEADQLRENAEVQRQRAEEYRIQADDMKMAAEDMRKSVEKESIRSQKFREEAALLRIKAEDSRKHAEQARKDAEVIRLQAEEHREIAEIHRKEAERHRIQAEKDRVVYEKMQEELIQDLIKEGIVKDRNNVSYKLSNDELIVNGVKQPAAIHQKFKARFVKENKQAVFSSK</sequence>
<evidence type="ECO:0000256" key="2">
    <source>
        <dbReference type="SAM" id="Phobius"/>
    </source>
</evidence>
<name>A0A916JIX3_9BACT</name>
<feature type="transmembrane region" description="Helical" evidence="2">
    <location>
        <begin position="14"/>
        <end position="40"/>
    </location>
</feature>
<evidence type="ECO:0000313" key="5">
    <source>
        <dbReference type="Proteomes" id="UP000680038"/>
    </source>
</evidence>
<keyword evidence="1" id="KW-0175">Coiled coil</keyword>
<protein>
    <recommendedName>
        <fullName evidence="3">Peptidase M56 domain-containing protein</fullName>
    </recommendedName>
</protein>
<feature type="domain" description="Peptidase M56" evidence="3">
    <location>
        <begin position="119"/>
        <end position="280"/>
    </location>
</feature>
<dbReference type="CDD" id="cd07341">
    <property type="entry name" value="M56_BlaR1_MecR1_like"/>
    <property type="match status" value="1"/>
</dbReference>
<feature type="transmembrane region" description="Helical" evidence="2">
    <location>
        <begin position="52"/>
        <end position="71"/>
    </location>
</feature>
<dbReference type="PANTHER" id="PTHR34978:SF3">
    <property type="entry name" value="SLR0241 PROTEIN"/>
    <property type="match status" value="1"/>
</dbReference>
<keyword evidence="2" id="KW-0472">Membrane</keyword>
<dbReference type="Pfam" id="PF05569">
    <property type="entry name" value="Peptidase_M56"/>
    <property type="match status" value="1"/>
</dbReference>
<feature type="transmembrane region" description="Helical" evidence="2">
    <location>
        <begin position="127"/>
        <end position="151"/>
    </location>
</feature>
<reference evidence="4" key="1">
    <citation type="submission" date="2021-04" db="EMBL/GenBank/DDBJ databases">
        <authorList>
            <person name="Rodrigo-Torres L."/>
            <person name="Arahal R. D."/>
            <person name="Lucena T."/>
        </authorList>
    </citation>
    <scope>NUCLEOTIDE SEQUENCE</scope>
    <source>
        <strain evidence="4">CECT 9275</strain>
    </source>
</reference>
<dbReference type="AlphaFoldDB" id="A0A916JIX3"/>
<keyword evidence="2" id="KW-1133">Transmembrane helix</keyword>
<gene>
    <name evidence="4" type="ORF">DYBT9275_05738</name>
</gene>
<feature type="coiled-coil region" evidence="1">
    <location>
        <begin position="453"/>
        <end position="520"/>
    </location>
</feature>
<dbReference type="Gene3D" id="3.30.2010.10">
    <property type="entry name" value="Metalloproteases ('zincins'), catalytic domain"/>
    <property type="match status" value="1"/>
</dbReference>
<proteinExistence type="predicted"/>
<evidence type="ECO:0000256" key="1">
    <source>
        <dbReference type="SAM" id="Coils"/>
    </source>
</evidence>
<dbReference type="InterPro" id="IPR052173">
    <property type="entry name" value="Beta-lactam_resp_regulator"/>
</dbReference>
<organism evidence="4 5">
    <name type="scientific">Dyadobacter helix</name>
    <dbReference type="NCBI Taxonomy" id="2822344"/>
    <lineage>
        <taxon>Bacteria</taxon>
        <taxon>Pseudomonadati</taxon>
        <taxon>Bacteroidota</taxon>
        <taxon>Cytophagia</taxon>
        <taxon>Cytophagales</taxon>
        <taxon>Spirosomataceae</taxon>
        <taxon>Dyadobacter</taxon>
    </lineage>
</organism>
<evidence type="ECO:0000313" key="4">
    <source>
        <dbReference type="EMBL" id="CAG5017277.1"/>
    </source>
</evidence>
<comment type="caution">
    <text evidence="4">The sequence shown here is derived from an EMBL/GenBank/DDBJ whole genome shotgun (WGS) entry which is preliminary data.</text>
</comment>
<dbReference type="InterPro" id="IPR008756">
    <property type="entry name" value="Peptidase_M56"/>
</dbReference>